<gene>
    <name evidence="2" type="ORF">DNH61_25250</name>
</gene>
<feature type="transmembrane region" description="Helical" evidence="1">
    <location>
        <begin position="109"/>
        <end position="128"/>
    </location>
</feature>
<comment type="caution">
    <text evidence="2">The sequence shown here is derived from an EMBL/GenBank/DDBJ whole genome shotgun (WGS) entry which is preliminary data.</text>
</comment>
<feature type="transmembrane region" description="Helical" evidence="1">
    <location>
        <begin position="21"/>
        <end position="38"/>
    </location>
</feature>
<name>A0A2W1L2G6_9BACL</name>
<feature type="transmembrane region" description="Helical" evidence="1">
    <location>
        <begin position="133"/>
        <end position="150"/>
    </location>
</feature>
<feature type="transmembrane region" description="Helical" evidence="1">
    <location>
        <begin position="82"/>
        <end position="103"/>
    </location>
</feature>
<accession>A0A2W1L2G6</accession>
<evidence type="ECO:0000256" key="1">
    <source>
        <dbReference type="SAM" id="Phobius"/>
    </source>
</evidence>
<protein>
    <recommendedName>
        <fullName evidence="4">DUF308 domain-containing protein</fullName>
    </recommendedName>
</protein>
<keyword evidence="3" id="KW-1185">Reference proteome</keyword>
<dbReference type="AlphaFoldDB" id="A0A2W1L2G6"/>
<dbReference type="InterPro" id="IPR046717">
    <property type="entry name" value="DUF6609"/>
</dbReference>
<reference evidence="2 3" key="1">
    <citation type="submission" date="2018-06" db="EMBL/GenBank/DDBJ databases">
        <title>Paenibacillus imtechensis sp. nov.</title>
        <authorList>
            <person name="Pinnaka A.K."/>
            <person name="Singh H."/>
            <person name="Kaur M."/>
        </authorList>
    </citation>
    <scope>NUCLEOTIDE SEQUENCE [LARGE SCALE GENOMIC DNA]</scope>
    <source>
        <strain evidence="2 3">SMB1</strain>
    </source>
</reference>
<evidence type="ECO:0000313" key="2">
    <source>
        <dbReference type="EMBL" id="PZD93089.1"/>
    </source>
</evidence>
<proteinExistence type="predicted"/>
<dbReference type="EMBL" id="QKRB01000060">
    <property type="protein sequence ID" value="PZD93089.1"/>
    <property type="molecule type" value="Genomic_DNA"/>
</dbReference>
<dbReference type="Proteomes" id="UP000249522">
    <property type="component" value="Unassembled WGS sequence"/>
</dbReference>
<keyword evidence="1" id="KW-0812">Transmembrane</keyword>
<evidence type="ECO:0000313" key="3">
    <source>
        <dbReference type="Proteomes" id="UP000249522"/>
    </source>
</evidence>
<evidence type="ECO:0008006" key="4">
    <source>
        <dbReference type="Google" id="ProtNLM"/>
    </source>
</evidence>
<keyword evidence="1" id="KW-0472">Membrane</keyword>
<feature type="transmembrane region" description="Helical" evidence="1">
    <location>
        <begin position="44"/>
        <end position="61"/>
    </location>
</feature>
<dbReference type="OrthoDB" id="9782120at2"/>
<dbReference type="Pfam" id="PF20313">
    <property type="entry name" value="DUF6609"/>
    <property type="match status" value="1"/>
</dbReference>
<organism evidence="2 3">
    <name type="scientific">Paenibacillus sambharensis</name>
    <dbReference type="NCBI Taxonomy" id="1803190"/>
    <lineage>
        <taxon>Bacteria</taxon>
        <taxon>Bacillati</taxon>
        <taxon>Bacillota</taxon>
        <taxon>Bacilli</taxon>
        <taxon>Bacillales</taxon>
        <taxon>Paenibacillaceae</taxon>
        <taxon>Paenibacillus</taxon>
    </lineage>
</organism>
<sequence length="185" mass="20297">MLEKLGYGRGAVLTFNQKRSCGLWFIIIGLVITMATTFGGSFQVNPLIFIPGYIIGYYVSFGNRYIQNKLSQGDSSLFQDKTGIIAVIFLGILIFLIAGPFIPGQNWRMVWLGAFLATGLHFFIFYYVHGKSMLVVGTLCSFISVVGMIMASIPFIYFGIADGAVKLGVGLYLLFLSKPTTSGIK</sequence>
<keyword evidence="1" id="KW-1133">Transmembrane helix</keyword>
<dbReference type="RefSeq" id="WP_111149731.1">
    <property type="nucleotide sequence ID" value="NZ_QKRB01000060.1"/>
</dbReference>